<gene>
    <name evidence="1" type="ORF">rCG_32329</name>
</gene>
<dbReference type="AlphaFoldDB" id="A6JX27"/>
<evidence type="ECO:0000313" key="2">
    <source>
        <dbReference type="Proteomes" id="UP000234681"/>
    </source>
</evidence>
<organism evidence="1 2">
    <name type="scientific">Rattus norvegicus</name>
    <name type="common">Rat</name>
    <dbReference type="NCBI Taxonomy" id="10116"/>
    <lineage>
        <taxon>Eukaryota</taxon>
        <taxon>Metazoa</taxon>
        <taxon>Chordata</taxon>
        <taxon>Craniata</taxon>
        <taxon>Vertebrata</taxon>
        <taxon>Euteleostomi</taxon>
        <taxon>Mammalia</taxon>
        <taxon>Eutheria</taxon>
        <taxon>Euarchontoglires</taxon>
        <taxon>Glires</taxon>
        <taxon>Rodentia</taxon>
        <taxon>Myomorpha</taxon>
        <taxon>Muroidea</taxon>
        <taxon>Muridae</taxon>
        <taxon>Murinae</taxon>
        <taxon>Rattus</taxon>
    </lineage>
</organism>
<accession>A6JX27</accession>
<evidence type="ECO:0000313" key="1">
    <source>
        <dbReference type="EMBL" id="EDL96582.1"/>
    </source>
</evidence>
<protein>
    <submittedName>
        <fullName evidence="1">RCG32329</fullName>
    </submittedName>
</protein>
<dbReference type="EMBL" id="CH474005">
    <property type="protein sequence ID" value="EDL96582.1"/>
    <property type="molecule type" value="Genomic_DNA"/>
</dbReference>
<reference evidence="1 2" key="1">
    <citation type="submission" date="2005-09" db="EMBL/GenBank/DDBJ databases">
        <authorList>
            <person name="Mural R.J."/>
            <person name="Li P.W."/>
            <person name="Adams M.D."/>
            <person name="Amanatides P.G."/>
            <person name="Baden-Tillson H."/>
            <person name="Barnstead M."/>
            <person name="Chin S.H."/>
            <person name="Dew I."/>
            <person name="Evans C.A."/>
            <person name="Ferriera S."/>
            <person name="Flanigan M."/>
            <person name="Fosler C."/>
            <person name="Glodek A."/>
            <person name="Gu Z."/>
            <person name="Holt R.A."/>
            <person name="Jennings D."/>
            <person name="Kraft C.L."/>
            <person name="Lu F."/>
            <person name="Nguyen T."/>
            <person name="Nusskern D.R."/>
            <person name="Pfannkoch C.M."/>
            <person name="Sitter C."/>
            <person name="Sutton G.G."/>
            <person name="Venter J.C."/>
            <person name="Wang Z."/>
            <person name="Woodage T."/>
            <person name="Zheng X.H."/>
            <person name="Zhong F."/>
        </authorList>
    </citation>
    <scope>NUCLEOTIDE SEQUENCE [LARGE SCALE GENOMIC DNA]</scope>
    <source>
        <strain>BN</strain>
        <strain evidence="2">Sprague-Dawley</strain>
    </source>
</reference>
<proteinExistence type="predicted"/>
<sequence length="25" mass="2914">MITMPCLPNCGNRKHFQIIVKIKDI</sequence>
<name>A6JX27_RAT</name>
<dbReference type="Proteomes" id="UP000234681">
    <property type="component" value="Chromosome 3"/>
</dbReference>